<dbReference type="HOGENOM" id="CLU_2268496_0_0_1"/>
<dbReference type="Gramene" id="KQK99096">
    <property type="protein sequence ID" value="KQK99096"/>
    <property type="gene ID" value="SETIT_013103mg"/>
</dbReference>
<dbReference type="Proteomes" id="UP000004995">
    <property type="component" value="Unassembled WGS sequence"/>
</dbReference>
<reference evidence="1" key="2">
    <citation type="submission" date="2018-08" db="UniProtKB">
        <authorList>
            <consortium name="EnsemblPlants"/>
        </authorList>
    </citation>
    <scope>IDENTIFICATION</scope>
    <source>
        <strain evidence="1">Yugu1</strain>
    </source>
</reference>
<proteinExistence type="predicted"/>
<name>K3YFT5_SETIT</name>
<protein>
    <submittedName>
        <fullName evidence="1">Uncharacterized protein</fullName>
    </submittedName>
</protein>
<evidence type="ECO:0000313" key="1">
    <source>
        <dbReference type="EnsemblPlants" id="KQK99096"/>
    </source>
</evidence>
<dbReference type="InParanoid" id="K3YFT5"/>
<dbReference type="EMBL" id="AGNK02004520">
    <property type="status" value="NOT_ANNOTATED_CDS"/>
    <property type="molecule type" value="Genomic_DNA"/>
</dbReference>
<accession>K3YFT5</accession>
<dbReference type="AlphaFoldDB" id="K3YFT5"/>
<organism evidence="1 2">
    <name type="scientific">Setaria italica</name>
    <name type="common">Foxtail millet</name>
    <name type="synonym">Panicum italicum</name>
    <dbReference type="NCBI Taxonomy" id="4555"/>
    <lineage>
        <taxon>Eukaryota</taxon>
        <taxon>Viridiplantae</taxon>
        <taxon>Streptophyta</taxon>
        <taxon>Embryophyta</taxon>
        <taxon>Tracheophyta</taxon>
        <taxon>Spermatophyta</taxon>
        <taxon>Magnoliopsida</taxon>
        <taxon>Liliopsida</taxon>
        <taxon>Poales</taxon>
        <taxon>Poaceae</taxon>
        <taxon>PACMAD clade</taxon>
        <taxon>Panicoideae</taxon>
        <taxon>Panicodae</taxon>
        <taxon>Paniceae</taxon>
        <taxon>Cenchrinae</taxon>
        <taxon>Setaria</taxon>
    </lineage>
</organism>
<sequence>MLARQPGDLELARLGAPAAGPLRRRCGNHAAVRPPRAATRPPVVPAIHRRRCAVRGGAVPLLLRLPSACATTSAPAAPRASCRAAPTLVLPEPGVVTSVAERR</sequence>
<reference evidence="2" key="1">
    <citation type="journal article" date="2012" name="Nat. Biotechnol.">
        <title>Reference genome sequence of the model plant Setaria.</title>
        <authorList>
            <person name="Bennetzen J.L."/>
            <person name="Schmutz J."/>
            <person name="Wang H."/>
            <person name="Percifield R."/>
            <person name="Hawkins J."/>
            <person name="Pontaroli A.C."/>
            <person name="Estep M."/>
            <person name="Feng L."/>
            <person name="Vaughn J.N."/>
            <person name="Grimwood J."/>
            <person name="Jenkins J."/>
            <person name="Barry K."/>
            <person name="Lindquist E."/>
            <person name="Hellsten U."/>
            <person name="Deshpande S."/>
            <person name="Wang X."/>
            <person name="Wu X."/>
            <person name="Mitros T."/>
            <person name="Triplett J."/>
            <person name="Yang X."/>
            <person name="Ye C.Y."/>
            <person name="Mauro-Herrera M."/>
            <person name="Wang L."/>
            <person name="Li P."/>
            <person name="Sharma M."/>
            <person name="Sharma R."/>
            <person name="Ronald P.C."/>
            <person name="Panaud O."/>
            <person name="Kellogg E.A."/>
            <person name="Brutnell T.P."/>
            <person name="Doust A.N."/>
            <person name="Tuskan G.A."/>
            <person name="Rokhsar D."/>
            <person name="Devos K.M."/>
        </authorList>
    </citation>
    <scope>NUCLEOTIDE SEQUENCE [LARGE SCALE GENOMIC DNA]</scope>
    <source>
        <strain evidence="2">cv. Yugu1</strain>
    </source>
</reference>
<keyword evidence="2" id="KW-1185">Reference proteome</keyword>
<evidence type="ECO:0000313" key="2">
    <source>
        <dbReference type="Proteomes" id="UP000004995"/>
    </source>
</evidence>
<dbReference type="EnsemblPlants" id="KQK99096">
    <property type="protein sequence ID" value="KQK99096"/>
    <property type="gene ID" value="SETIT_013103mg"/>
</dbReference>